<accession>A0AAW2VFD3</accession>
<organism evidence="3">
    <name type="scientific">Sesamum latifolium</name>
    <dbReference type="NCBI Taxonomy" id="2727402"/>
    <lineage>
        <taxon>Eukaryota</taxon>
        <taxon>Viridiplantae</taxon>
        <taxon>Streptophyta</taxon>
        <taxon>Embryophyta</taxon>
        <taxon>Tracheophyta</taxon>
        <taxon>Spermatophyta</taxon>
        <taxon>Magnoliopsida</taxon>
        <taxon>eudicotyledons</taxon>
        <taxon>Gunneridae</taxon>
        <taxon>Pentapetalae</taxon>
        <taxon>asterids</taxon>
        <taxon>lamiids</taxon>
        <taxon>Lamiales</taxon>
        <taxon>Pedaliaceae</taxon>
        <taxon>Sesamum</taxon>
    </lineage>
</organism>
<evidence type="ECO:0000259" key="2">
    <source>
        <dbReference type="Pfam" id="PF07727"/>
    </source>
</evidence>
<feature type="region of interest" description="Disordered" evidence="1">
    <location>
        <begin position="327"/>
        <end position="372"/>
    </location>
</feature>
<evidence type="ECO:0000313" key="3">
    <source>
        <dbReference type="EMBL" id="KAL0427670.1"/>
    </source>
</evidence>
<reference evidence="3" key="1">
    <citation type="submission" date="2020-06" db="EMBL/GenBank/DDBJ databases">
        <authorList>
            <person name="Li T."/>
            <person name="Hu X."/>
            <person name="Zhang T."/>
            <person name="Song X."/>
            <person name="Zhang H."/>
            <person name="Dai N."/>
            <person name="Sheng W."/>
            <person name="Hou X."/>
            <person name="Wei L."/>
        </authorList>
    </citation>
    <scope>NUCLEOTIDE SEQUENCE</scope>
    <source>
        <strain evidence="3">KEN1</strain>
        <tissue evidence="3">Leaf</tissue>
    </source>
</reference>
<evidence type="ECO:0000256" key="1">
    <source>
        <dbReference type="SAM" id="MobiDB-lite"/>
    </source>
</evidence>
<feature type="region of interest" description="Disordered" evidence="1">
    <location>
        <begin position="105"/>
        <end position="132"/>
    </location>
</feature>
<reference evidence="3" key="2">
    <citation type="journal article" date="2024" name="Plant">
        <title>Genomic evolution and insights into agronomic trait innovations of Sesamum species.</title>
        <authorList>
            <person name="Miao H."/>
            <person name="Wang L."/>
            <person name="Qu L."/>
            <person name="Liu H."/>
            <person name="Sun Y."/>
            <person name="Le M."/>
            <person name="Wang Q."/>
            <person name="Wei S."/>
            <person name="Zheng Y."/>
            <person name="Lin W."/>
            <person name="Duan Y."/>
            <person name="Cao H."/>
            <person name="Xiong S."/>
            <person name="Wang X."/>
            <person name="Wei L."/>
            <person name="Li C."/>
            <person name="Ma Q."/>
            <person name="Ju M."/>
            <person name="Zhao R."/>
            <person name="Li G."/>
            <person name="Mu C."/>
            <person name="Tian Q."/>
            <person name="Mei H."/>
            <person name="Zhang T."/>
            <person name="Gao T."/>
            <person name="Zhang H."/>
        </authorList>
    </citation>
    <scope>NUCLEOTIDE SEQUENCE</scope>
    <source>
        <strain evidence="3">KEN1</strain>
    </source>
</reference>
<dbReference type="InterPro" id="IPR013103">
    <property type="entry name" value="RVT_2"/>
</dbReference>
<proteinExistence type="predicted"/>
<sequence length="483" mass="54968">MDTNKFNGPNYNDWLRIILDFENQGYILDKPLPTALPEGSSSEERVTFDKWLEDNRKVRNIILASMTNEIQKQYNRLDDVPLIMLRMKEVYVVLDQHISILRQKHSSGPRWPKERLRPPRQKARASDAERGRRARERLLQPLLAPRVPLLPQMERAKGRLEVLSGRRQMMCACIAKEGTLEEGVSITPLQSMYVLERSIKLSNDEMILRLGDGKAVAAEAVGSLSLEESNSVEHGSIHDEFYGIAPILLGYALETSAKFLNIAPSMMVPQTPYEIWHGKPASYKYLIVWGSPAYVKRLVEYKLYSRSSLCSVLEKDFPVDSRRDEVLLEESSEEPQHDNATSFEPSVPTDGAPVLHRSTRESRPPERYGFVGLTSQLDNDPKTYEEAMSDIDSDKWLDAMKSKMDSMGSNQVWTLVDPPQGLRLVGCKWVYKCKLRVDEEVTAFKARLVTKGYTQRPGVDFEETYSPVAMAKSIQILLAIAAW</sequence>
<gene>
    <name evidence="3" type="ORF">Slati_2941800</name>
</gene>
<dbReference type="Pfam" id="PF07727">
    <property type="entry name" value="RVT_2"/>
    <property type="match status" value="1"/>
</dbReference>
<dbReference type="EMBL" id="JACGWN010000010">
    <property type="protein sequence ID" value="KAL0427670.1"/>
    <property type="molecule type" value="Genomic_DNA"/>
</dbReference>
<comment type="caution">
    <text evidence="3">The sequence shown here is derived from an EMBL/GenBank/DDBJ whole genome shotgun (WGS) entry which is preliminary data.</text>
</comment>
<feature type="domain" description="Reverse transcriptase Ty1/copia-type" evidence="2">
    <location>
        <begin position="410"/>
        <end position="482"/>
    </location>
</feature>
<dbReference type="AlphaFoldDB" id="A0AAW2VFD3"/>
<name>A0AAW2VFD3_9LAMI</name>
<protein>
    <recommendedName>
        <fullName evidence="2">Reverse transcriptase Ty1/copia-type domain-containing protein</fullName>
    </recommendedName>
</protein>